<accession>V2ZBT3</accession>
<dbReference type="InterPro" id="IPR011733">
    <property type="entry name" value="CHP02185_IM"/>
</dbReference>
<keyword evidence="1" id="KW-1133">Transmembrane helix</keyword>
<feature type="transmembrane region" description="Helical" evidence="1">
    <location>
        <begin position="47"/>
        <end position="68"/>
    </location>
</feature>
<feature type="transmembrane region" description="Helical" evidence="1">
    <location>
        <begin position="80"/>
        <end position="108"/>
    </location>
</feature>
<protein>
    <recommendedName>
        <fullName evidence="4">TIGR02185 family protein</fullName>
    </recommendedName>
</protein>
<dbReference type="STRING" id="592026.GCWU0000282_000365"/>
<dbReference type="Proteomes" id="UP000018227">
    <property type="component" value="Unassembled WGS sequence"/>
</dbReference>
<keyword evidence="3" id="KW-1185">Reference proteome</keyword>
<dbReference type="NCBIfam" id="TIGR02185">
    <property type="entry name" value="Trep_Strep"/>
    <property type="match status" value="1"/>
</dbReference>
<feature type="transmembrane region" description="Helical" evidence="1">
    <location>
        <begin position="21"/>
        <end position="41"/>
    </location>
</feature>
<dbReference type="Pfam" id="PF09605">
    <property type="entry name" value="Trep_Strep"/>
    <property type="match status" value="1"/>
</dbReference>
<keyword evidence="1" id="KW-0812">Transmembrane</keyword>
<evidence type="ECO:0000313" key="3">
    <source>
        <dbReference type="Proteomes" id="UP000018227"/>
    </source>
</evidence>
<evidence type="ECO:0000256" key="1">
    <source>
        <dbReference type="SAM" id="Phobius"/>
    </source>
</evidence>
<dbReference type="eggNOG" id="ENOG502Z9B6">
    <property type="taxonomic scope" value="Bacteria"/>
</dbReference>
<feature type="transmembrane region" description="Helical" evidence="1">
    <location>
        <begin position="180"/>
        <end position="200"/>
    </location>
</feature>
<evidence type="ECO:0000313" key="2">
    <source>
        <dbReference type="EMBL" id="ESL04395.1"/>
    </source>
</evidence>
<comment type="caution">
    <text evidence="2">The sequence shown here is derived from an EMBL/GenBank/DDBJ whole genome shotgun (WGS) entry which is preliminary data.</text>
</comment>
<keyword evidence="1" id="KW-0472">Membrane</keyword>
<sequence>MINRRILNKKPGGSIMKLKGIVKVAVFSVIGFVLTMGLGFLTGTFGMIPSLYLSSALPTIIVAPVFVIMCKQVAERGTAFLYFLLIGVFYVLMGMWPVIAICAIAGILAELVIGKKENYVEKNMKVGVAFGTGMFIYSLHAMYFTFVFGVEGLTKQFPKMFTTDYATFLNDFYTPKNISICLLIAAIASIIGAYFGTYIYNKFFSDRKKKSVL</sequence>
<evidence type="ECO:0008006" key="4">
    <source>
        <dbReference type="Google" id="ProtNLM"/>
    </source>
</evidence>
<organism evidence="2 3">
    <name type="scientific">Catonella morbi ATCC 51271</name>
    <dbReference type="NCBI Taxonomy" id="592026"/>
    <lineage>
        <taxon>Bacteria</taxon>
        <taxon>Bacillati</taxon>
        <taxon>Bacillota</taxon>
        <taxon>Clostridia</taxon>
        <taxon>Lachnospirales</taxon>
        <taxon>Lachnospiraceae</taxon>
        <taxon>Catonella</taxon>
    </lineage>
</organism>
<proteinExistence type="predicted"/>
<dbReference type="HOGENOM" id="CLU_093450_2_0_9"/>
<dbReference type="EMBL" id="ACIL03000004">
    <property type="protein sequence ID" value="ESL04395.1"/>
    <property type="molecule type" value="Genomic_DNA"/>
</dbReference>
<feature type="transmembrane region" description="Helical" evidence="1">
    <location>
        <begin position="128"/>
        <end position="150"/>
    </location>
</feature>
<reference evidence="2 3" key="1">
    <citation type="submission" date="2013-06" db="EMBL/GenBank/DDBJ databases">
        <authorList>
            <person name="Weinstock G."/>
            <person name="Sodergren E."/>
            <person name="Clifton S."/>
            <person name="Fulton L."/>
            <person name="Fulton B."/>
            <person name="Courtney L."/>
            <person name="Fronick C."/>
            <person name="Harrison M."/>
            <person name="Strong C."/>
            <person name="Farmer C."/>
            <person name="Delahaunty K."/>
            <person name="Markovic C."/>
            <person name="Hall O."/>
            <person name="Minx P."/>
            <person name="Tomlinson C."/>
            <person name="Mitreva M."/>
            <person name="Nelson J."/>
            <person name="Hou S."/>
            <person name="Wollam A."/>
            <person name="Pepin K.H."/>
            <person name="Johnson M."/>
            <person name="Bhonagiri V."/>
            <person name="Nash W.E."/>
            <person name="Warren W."/>
            <person name="Chinwalla A."/>
            <person name="Mardis E.R."/>
            <person name="Wilson R.K."/>
        </authorList>
    </citation>
    <scope>NUCLEOTIDE SEQUENCE [LARGE SCALE GENOMIC DNA]</scope>
    <source>
        <strain evidence="2 3">ATCC 51271</strain>
    </source>
</reference>
<dbReference type="AlphaFoldDB" id="V2ZBT3"/>
<gene>
    <name evidence="2" type="ORF">GCWU0000282_000365</name>
</gene>
<name>V2ZBT3_9FIRM</name>